<sequence>MLLEKPLPYFSYGATSGEPGQYSFRISRLLAPSSSAAWMDALSAIVTDRLSYREEVITIVPGIVAYRHNNALHAVFFDGHVEAVGREEVGKRWNKTEWRFNRYFTAD</sequence>
<dbReference type="AlphaFoldDB" id="A0A645IWI0"/>
<reference evidence="1" key="1">
    <citation type="submission" date="2019-08" db="EMBL/GenBank/DDBJ databases">
        <authorList>
            <person name="Kucharzyk K."/>
            <person name="Murdoch R.W."/>
            <person name="Higgins S."/>
            <person name="Loffler F."/>
        </authorList>
    </citation>
    <scope>NUCLEOTIDE SEQUENCE</scope>
</reference>
<name>A0A645IWI0_9ZZZZ</name>
<protein>
    <submittedName>
        <fullName evidence="1">Uncharacterized protein</fullName>
    </submittedName>
</protein>
<gene>
    <name evidence="1" type="ORF">SDC9_202456</name>
</gene>
<proteinExistence type="predicted"/>
<organism evidence="1">
    <name type="scientific">bioreactor metagenome</name>
    <dbReference type="NCBI Taxonomy" id="1076179"/>
    <lineage>
        <taxon>unclassified sequences</taxon>
        <taxon>metagenomes</taxon>
        <taxon>ecological metagenomes</taxon>
    </lineage>
</organism>
<accession>A0A645IWI0</accession>
<dbReference type="EMBL" id="VSSQ01123344">
    <property type="protein sequence ID" value="MPN54779.1"/>
    <property type="molecule type" value="Genomic_DNA"/>
</dbReference>
<comment type="caution">
    <text evidence="1">The sequence shown here is derived from an EMBL/GenBank/DDBJ whole genome shotgun (WGS) entry which is preliminary data.</text>
</comment>
<evidence type="ECO:0000313" key="1">
    <source>
        <dbReference type="EMBL" id="MPN54779.1"/>
    </source>
</evidence>